<accession>T0HAL3</accession>
<proteinExistence type="predicted"/>
<feature type="transmembrane region" description="Helical" evidence="1">
    <location>
        <begin position="146"/>
        <end position="164"/>
    </location>
</feature>
<dbReference type="eggNOG" id="ENOG5030ZMA">
    <property type="taxonomic scope" value="Bacteria"/>
</dbReference>
<gene>
    <name evidence="2" type="ORF">RLDS_16530</name>
</gene>
<sequence>MALAIGASLYTHDVVNLPEMVSLAALGAGIGYLVVRWPTIRSVLPILALLLLPIGLCLLLTALAIDRNPIAFDILRPDDATLAPLNGWLLTAAELIGAAMAIAAAPLCRAVSEGRRGAERWLAALAGLAGWGGLAIALLLDEPGMAVIATIVGAGGFTLCAMPVRARGD</sequence>
<feature type="transmembrane region" description="Helical" evidence="1">
    <location>
        <begin position="20"/>
        <end position="37"/>
    </location>
</feature>
<evidence type="ECO:0000313" key="2">
    <source>
        <dbReference type="EMBL" id="EQB13341.1"/>
    </source>
</evidence>
<keyword evidence="3" id="KW-1185">Reference proteome</keyword>
<organism evidence="2 3">
    <name type="scientific">Sphingobium lactosutens DS20</name>
    <dbReference type="NCBI Taxonomy" id="1331060"/>
    <lineage>
        <taxon>Bacteria</taxon>
        <taxon>Pseudomonadati</taxon>
        <taxon>Pseudomonadota</taxon>
        <taxon>Alphaproteobacteria</taxon>
        <taxon>Sphingomonadales</taxon>
        <taxon>Sphingomonadaceae</taxon>
        <taxon>Sphingobium</taxon>
    </lineage>
</organism>
<comment type="caution">
    <text evidence="2">The sequence shown here is derived from an EMBL/GenBank/DDBJ whole genome shotgun (WGS) entry which is preliminary data.</text>
</comment>
<name>T0HAL3_9SPHN</name>
<keyword evidence="1" id="KW-1133">Transmembrane helix</keyword>
<evidence type="ECO:0000256" key="1">
    <source>
        <dbReference type="SAM" id="Phobius"/>
    </source>
</evidence>
<reference evidence="2 3" key="1">
    <citation type="journal article" date="2013" name="Genome Announc.">
        <title>Draft Genome Sequence of Sphingobium lactosutens Strain DS20T, Isolated from a Hexachlorocyclohexane Dumpsite.</title>
        <authorList>
            <person name="Kumar R."/>
            <person name="Dwivedi V."/>
            <person name="Negi V."/>
            <person name="Khurana J.P."/>
            <person name="Lal R."/>
        </authorList>
    </citation>
    <scope>NUCLEOTIDE SEQUENCE [LARGE SCALE GENOMIC DNA]</scope>
    <source>
        <strain evidence="2 3">DS20</strain>
    </source>
</reference>
<keyword evidence="1" id="KW-0472">Membrane</keyword>
<dbReference type="PATRIC" id="fig|1331060.3.peg.3175"/>
<feature type="transmembrane region" description="Helical" evidence="1">
    <location>
        <begin position="85"/>
        <end position="108"/>
    </location>
</feature>
<evidence type="ECO:0000313" key="3">
    <source>
        <dbReference type="Proteomes" id="UP000015531"/>
    </source>
</evidence>
<dbReference type="EMBL" id="ATDP01000097">
    <property type="protein sequence ID" value="EQB13341.1"/>
    <property type="molecule type" value="Genomic_DNA"/>
</dbReference>
<protein>
    <submittedName>
        <fullName evidence="2">Uncharacterized protein</fullName>
    </submittedName>
</protein>
<dbReference type="Proteomes" id="UP000015531">
    <property type="component" value="Unassembled WGS sequence"/>
</dbReference>
<feature type="transmembrane region" description="Helical" evidence="1">
    <location>
        <begin position="44"/>
        <end position="65"/>
    </location>
</feature>
<dbReference type="AlphaFoldDB" id="T0HAL3"/>
<keyword evidence="1" id="KW-0812">Transmembrane</keyword>
<feature type="transmembrane region" description="Helical" evidence="1">
    <location>
        <begin position="120"/>
        <end position="140"/>
    </location>
</feature>